<dbReference type="PATRIC" id="fig|1249552.3.peg.284"/>
<feature type="domain" description="Lytic transglycosylase superhelical linker" evidence="4">
    <location>
        <begin position="425"/>
        <end position="489"/>
    </location>
</feature>
<dbReference type="EMBL" id="CP013189">
    <property type="protein sequence ID" value="ALO44971.1"/>
    <property type="molecule type" value="Genomic_DNA"/>
</dbReference>
<evidence type="ECO:0000259" key="4">
    <source>
        <dbReference type="Pfam" id="PF14718"/>
    </source>
</evidence>
<keyword evidence="2" id="KW-0732">Signal</keyword>
<dbReference type="GO" id="GO:0004553">
    <property type="term" value="F:hydrolase activity, hydrolyzing O-glycosyl compounds"/>
    <property type="evidence" value="ECO:0007669"/>
    <property type="project" value="InterPro"/>
</dbReference>
<protein>
    <submittedName>
        <fullName evidence="5">Lytic murein transglycosylase, putative, lmt23A</fullName>
    </submittedName>
</protein>
<dbReference type="InterPro" id="IPR008258">
    <property type="entry name" value="Transglycosylase_SLT_dom_1"/>
</dbReference>
<keyword evidence="6" id="KW-1185">Reference proteome</keyword>
<proteinExistence type="inferred from homology"/>
<dbReference type="SUPFAM" id="SSF48435">
    <property type="entry name" value="Bacterial muramidases"/>
    <property type="match status" value="1"/>
</dbReference>
<dbReference type="PANTHER" id="PTHR37423:SF5">
    <property type="entry name" value="SOLUBLE LYTIC MUREIN TRANSGLYCOSYLASE"/>
    <property type="match status" value="1"/>
</dbReference>
<evidence type="ECO:0000313" key="5">
    <source>
        <dbReference type="EMBL" id="ALO44971.1"/>
    </source>
</evidence>
<organism evidence="5 6">
    <name type="scientific">Pseudohongiella spirulinae</name>
    <dbReference type="NCBI Taxonomy" id="1249552"/>
    <lineage>
        <taxon>Bacteria</taxon>
        <taxon>Pseudomonadati</taxon>
        <taxon>Pseudomonadota</taxon>
        <taxon>Gammaproteobacteria</taxon>
        <taxon>Pseudomonadales</taxon>
        <taxon>Pseudohongiellaceae</taxon>
        <taxon>Pseudohongiella</taxon>
    </lineage>
</organism>
<dbReference type="Gene3D" id="1.10.530.10">
    <property type="match status" value="1"/>
</dbReference>
<accession>A0A0S2K9E8</accession>
<dbReference type="Proteomes" id="UP000065641">
    <property type="component" value="Chromosome"/>
</dbReference>
<dbReference type="AlphaFoldDB" id="A0A0S2K9E8"/>
<sequence length="661" mass="75654">MPSLCRYLADHLRQPLLVATAFAMLQLAPLTYLHAQAPHYGTNISAQRELYLQAREALERGQQQQFQTLRGQLIAYPLLQYLDYASIQRQLADLPYADVDRFLESYSGSYLAERLEREWVATLAKEERWQDVAVYFNPDNTYTTLSCQAHQAWLNIGDTERLTEVTTLWNVTRSQPNECDPVFEAWMAAGHLSADIAWQRFSNNLQAGNRSLARYIAGLLPEREQQLAQLYLQTDSQPERLRNLDNYVTNEPEVPDIVLHGVRRLANIDAPQAMLMLHAHNDRHNFSDQQMLDAQRYIAMRLLLQGFDEETETLLRNTPELATETLVSWLLRDALRDLDWPRLQQLLQKLPEQDRQSERWQYWHARSLEQARGEQAAERALAIYRSIAGNRSFYGFSAAQRLNQPYAIVDRPVDVNAADLDALYNLPAVVRAHELYHLGDELNARNEWQHANRNMTPGQIAASGRLANNWGWHRQSIQAMIRLQYWDDLSLRFPLAHGDLFSSAASQLDVPAPLLYAVTRQESAFMHDVRSPAGARGLMQLMPATAREVAQGLGLRISNQDLYNPDINVTLGSHYLASLLEEFDGNRILATAAYNAGPNRINQWLLRSRDKPLPVDVWIETIPFAETRGYVQNVLVYAVIYGHLSGQAVPFMTDRERTALL</sequence>
<dbReference type="KEGG" id="pspi:PS2015_279"/>
<dbReference type="InterPro" id="IPR012289">
    <property type="entry name" value="Lytic_TGlycosylase_superhlx_L"/>
</dbReference>
<reference evidence="5 6" key="1">
    <citation type="submission" date="2015-11" db="EMBL/GenBank/DDBJ databases">
        <authorList>
            <person name="Zhang Y."/>
            <person name="Guo Z."/>
        </authorList>
    </citation>
    <scope>NUCLEOTIDE SEQUENCE [LARGE SCALE GENOMIC DNA]</scope>
    <source>
        <strain evidence="5 6">KCTC 32221</strain>
    </source>
</reference>
<comment type="similarity">
    <text evidence="1">Belongs to the transglycosylase Slt family.</text>
</comment>
<dbReference type="Pfam" id="PF01464">
    <property type="entry name" value="SLT"/>
    <property type="match status" value="1"/>
</dbReference>
<gene>
    <name evidence="5" type="ORF">PS2015_279</name>
</gene>
<dbReference type="PANTHER" id="PTHR37423">
    <property type="entry name" value="SOLUBLE LYTIC MUREIN TRANSGLYCOSYLASE-RELATED"/>
    <property type="match status" value="1"/>
</dbReference>
<dbReference type="Gene3D" id="1.25.20.10">
    <property type="entry name" value="Bacterial muramidases"/>
    <property type="match status" value="1"/>
</dbReference>
<dbReference type="STRING" id="1249552.PS2015_279"/>
<evidence type="ECO:0000256" key="2">
    <source>
        <dbReference type="ARBA" id="ARBA00022729"/>
    </source>
</evidence>
<dbReference type="CDD" id="cd13401">
    <property type="entry name" value="Slt70-like"/>
    <property type="match status" value="1"/>
</dbReference>
<dbReference type="OrthoDB" id="92254at2"/>
<name>A0A0S2K9E8_9GAMM</name>
<evidence type="ECO:0000256" key="1">
    <source>
        <dbReference type="ARBA" id="ARBA00007734"/>
    </source>
</evidence>
<dbReference type="InterPro" id="IPR037061">
    <property type="entry name" value="Lytic_TGlycoase_superhlx_L_sf"/>
</dbReference>
<dbReference type="GO" id="GO:0042597">
    <property type="term" value="C:periplasmic space"/>
    <property type="evidence" value="ECO:0007669"/>
    <property type="project" value="InterPro"/>
</dbReference>
<dbReference type="Gene3D" id="1.10.1240.20">
    <property type="entry name" value="Lytic transglycosylase, superhelical linker domain"/>
    <property type="match status" value="1"/>
</dbReference>
<dbReference type="InterPro" id="IPR023346">
    <property type="entry name" value="Lysozyme-like_dom_sf"/>
</dbReference>
<dbReference type="InterPro" id="IPR008939">
    <property type="entry name" value="Lytic_TGlycosylase_superhlx_U"/>
</dbReference>
<dbReference type="Pfam" id="PF14718">
    <property type="entry name" value="SLT_L"/>
    <property type="match status" value="1"/>
</dbReference>
<dbReference type="RefSeq" id="WP_058020482.1">
    <property type="nucleotide sequence ID" value="NZ_CP013189.1"/>
</dbReference>
<evidence type="ECO:0000259" key="3">
    <source>
        <dbReference type="Pfam" id="PF01464"/>
    </source>
</evidence>
<feature type="domain" description="Transglycosylase SLT" evidence="3">
    <location>
        <begin position="500"/>
        <end position="611"/>
    </location>
</feature>
<evidence type="ECO:0000313" key="6">
    <source>
        <dbReference type="Proteomes" id="UP000065641"/>
    </source>
</evidence>
<dbReference type="SUPFAM" id="SSF53955">
    <property type="entry name" value="Lysozyme-like"/>
    <property type="match status" value="1"/>
</dbReference>